<dbReference type="PANTHER" id="PTHR36182:SF1">
    <property type="entry name" value="PROTEIN, PUTATIVE (AFU_ORTHOLOGUE AFUA_6G10930)-RELATED"/>
    <property type="match status" value="1"/>
</dbReference>
<dbReference type="STRING" id="28573.A0A0U1M6F7"/>
<dbReference type="Gene3D" id="2.70.50.70">
    <property type="match status" value="1"/>
</dbReference>
<protein>
    <recommendedName>
        <fullName evidence="4">Chitin-binding type-4 domain-containing protein</fullName>
    </recommendedName>
</protein>
<keyword evidence="1" id="KW-0732">Signal</keyword>
<proteinExistence type="predicted"/>
<feature type="signal peptide" evidence="1">
    <location>
        <begin position="1"/>
        <end position="21"/>
    </location>
</feature>
<accession>A0A0U1M6F7</accession>
<dbReference type="OMA" id="MNCADVV"/>
<keyword evidence="3" id="KW-1185">Reference proteome</keyword>
<evidence type="ECO:0000256" key="1">
    <source>
        <dbReference type="SAM" id="SignalP"/>
    </source>
</evidence>
<dbReference type="PANTHER" id="PTHR36182">
    <property type="entry name" value="PROTEIN, PUTATIVE (AFU_ORTHOLOGUE AFUA_6G10930)-RELATED"/>
    <property type="match status" value="1"/>
</dbReference>
<dbReference type="EMBL" id="CVMT01000009">
    <property type="protein sequence ID" value="CRG91138.1"/>
    <property type="molecule type" value="Genomic_DNA"/>
</dbReference>
<dbReference type="Proteomes" id="UP000054383">
    <property type="component" value="Unassembled WGS sequence"/>
</dbReference>
<reference evidence="2 3" key="1">
    <citation type="submission" date="2015-04" db="EMBL/GenBank/DDBJ databases">
        <authorList>
            <person name="Syromyatnikov M.Y."/>
            <person name="Popov V.N."/>
        </authorList>
    </citation>
    <scope>NUCLEOTIDE SEQUENCE [LARGE SCALE GENOMIC DNA]</scope>
    <source>
        <strain evidence="2">WF-38-12</strain>
    </source>
</reference>
<evidence type="ECO:0008006" key="4">
    <source>
        <dbReference type="Google" id="ProtNLM"/>
    </source>
</evidence>
<evidence type="ECO:0000313" key="3">
    <source>
        <dbReference type="Proteomes" id="UP000054383"/>
    </source>
</evidence>
<organism evidence="2 3">
    <name type="scientific">Talaromyces islandicus</name>
    <name type="common">Penicillium islandicum</name>
    <dbReference type="NCBI Taxonomy" id="28573"/>
    <lineage>
        <taxon>Eukaryota</taxon>
        <taxon>Fungi</taxon>
        <taxon>Dikarya</taxon>
        <taxon>Ascomycota</taxon>
        <taxon>Pezizomycotina</taxon>
        <taxon>Eurotiomycetes</taxon>
        <taxon>Eurotiomycetidae</taxon>
        <taxon>Eurotiales</taxon>
        <taxon>Trichocomaceae</taxon>
        <taxon>Talaromyces</taxon>
        <taxon>Talaromyces sect. Islandici</taxon>
    </lineage>
</organism>
<evidence type="ECO:0000313" key="2">
    <source>
        <dbReference type="EMBL" id="CRG91138.1"/>
    </source>
</evidence>
<dbReference type="AlphaFoldDB" id="A0A0U1M6F7"/>
<feature type="chain" id="PRO_5006711599" description="Chitin-binding type-4 domain-containing protein" evidence="1">
    <location>
        <begin position="22"/>
        <end position="222"/>
    </location>
</feature>
<dbReference type="OrthoDB" id="2342176at2759"/>
<sequence length="222" mass="23932">MSPSTLLKALTGLMVASVASAHMELSWPYPLRSKLDPNKDESMVDYSMTSPLTPDGKNFPCKGYHTNTPFRSTVEWTAGQKYNISLEGSATHGGGSCQLSLSYDNGTSFYAIQSMEGGCPLESTYDFTLPEDVAAGDALFAWTWFNLQGNREMYMNCADVTITGGSGSPDDFEKAYPPMFTANVGNGCETVEKQPVVFENPGKQVLYGDGVTESSEVSPACS</sequence>
<name>A0A0U1M6F7_TALIS</name>
<gene>
    <name evidence="2" type="ORF">PISL3812_08186</name>
</gene>